<dbReference type="SUPFAM" id="SSF51971">
    <property type="entry name" value="Nucleotide-binding domain"/>
    <property type="match status" value="1"/>
</dbReference>
<dbReference type="PANTHER" id="PTHR13847">
    <property type="entry name" value="SARCOSINE DEHYDROGENASE-RELATED"/>
    <property type="match status" value="1"/>
</dbReference>
<keyword evidence="4" id="KW-1185">Reference proteome</keyword>
<protein>
    <submittedName>
        <fullName evidence="3">Oxidoreductase C1F5.03c</fullName>
    </submittedName>
</protein>
<accession>A0AA35T4A9</accession>
<evidence type="ECO:0000313" key="4">
    <source>
        <dbReference type="Proteomes" id="UP001174909"/>
    </source>
</evidence>
<dbReference type="PANTHER" id="PTHR13847:SF150">
    <property type="entry name" value="OXIDOREDUCTASE TDA3-RELATED"/>
    <property type="match status" value="1"/>
</dbReference>
<dbReference type="Pfam" id="PF01266">
    <property type="entry name" value="DAO"/>
    <property type="match status" value="1"/>
</dbReference>
<gene>
    <name evidence="3" type="ORF">GBAR_LOCUS22569</name>
</gene>
<organism evidence="3 4">
    <name type="scientific">Geodia barretti</name>
    <name type="common">Barrett's horny sponge</name>
    <dbReference type="NCBI Taxonomy" id="519541"/>
    <lineage>
        <taxon>Eukaryota</taxon>
        <taxon>Metazoa</taxon>
        <taxon>Porifera</taxon>
        <taxon>Demospongiae</taxon>
        <taxon>Heteroscleromorpha</taxon>
        <taxon>Tetractinellida</taxon>
        <taxon>Astrophorina</taxon>
        <taxon>Geodiidae</taxon>
        <taxon>Geodia</taxon>
    </lineage>
</organism>
<comment type="caution">
    <text evidence="3">The sequence shown here is derived from an EMBL/GenBank/DDBJ whole genome shotgun (WGS) entry which is preliminary data.</text>
</comment>
<dbReference type="AlphaFoldDB" id="A0AA35T4A9"/>
<dbReference type="InterPro" id="IPR036188">
    <property type="entry name" value="FAD/NAD-bd_sf"/>
</dbReference>
<proteinExistence type="predicted"/>
<dbReference type="InterPro" id="IPR006076">
    <property type="entry name" value="FAD-dep_OxRdtase"/>
</dbReference>
<feature type="domain" description="FAD dependent oxidoreductase" evidence="2">
    <location>
        <begin position="13"/>
        <end position="264"/>
    </location>
</feature>
<sequence>MALDWCDGSPAEALARRSFDLHAELAQRIDDEWGYRRLDTLGVVTSARRDVGFYRKLAAPDWLAGDAAVHARLGTAETTAQVNPAAFTGAVMRAALAAGARLTIGTVTGLVQGADGAVQGVMVDGQEIAGDAVVIAMGPWSALASQWLPLPAVYGLKGHSLVFRYAPTPVPHALFVELETEAGTLASPEVFPRPDGTTYVCGLSSEAPLPVDPAAVVPDEGGAARLRAMTAQFAPALGGAEVLAEQACYRPVAEDGLPLIGAVPGARVPMWRRATLCGDAERPGYGRGGRGVDRRRSGQDRGPRALRSGTARAARGGCRAGGGLAPKSHQSRDLPGSCECHAR</sequence>
<evidence type="ECO:0000256" key="1">
    <source>
        <dbReference type="SAM" id="MobiDB-lite"/>
    </source>
</evidence>
<dbReference type="Proteomes" id="UP001174909">
    <property type="component" value="Unassembled WGS sequence"/>
</dbReference>
<feature type="compositionally biased region" description="Low complexity" evidence="1">
    <location>
        <begin position="305"/>
        <end position="317"/>
    </location>
</feature>
<dbReference type="Gene3D" id="3.50.50.60">
    <property type="entry name" value="FAD/NAD(P)-binding domain"/>
    <property type="match status" value="1"/>
</dbReference>
<dbReference type="Gene3D" id="3.30.9.10">
    <property type="entry name" value="D-Amino Acid Oxidase, subunit A, domain 2"/>
    <property type="match status" value="1"/>
</dbReference>
<evidence type="ECO:0000259" key="2">
    <source>
        <dbReference type="Pfam" id="PF01266"/>
    </source>
</evidence>
<feature type="compositionally biased region" description="Basic and acidic residues" evidence="1">
    <location>
        <begin position="282"/>
        <end position="303"/>
    </location>
</feature>
<dbReference type="GO" id="GO:0005737">
    <property type="term" value="C:cytoplasm"/>
    <property type="evidence" value="ECO:0007669"/>
    <property type="project" value="TreeGrafter"/>
</dbReference>
<evidence type="ECO:0000313" key="3">
    <source>
        <dbReference type="EMBL" id="CAI8040516.1"/>
    </source>
</evidence>
<feature type="region of interest" description="Disordered" evidence="1">
    <location>
        <begin position="282"/>
        <end position="343"/>
    </location>
</feature>
<reference evidence="3" key="1">
    <citation type="submission" date="2023-03" db="EMBL/GenBank/DDBJ databases">
        <authorList>
            <person name="Steffen K."/>
            <person name="Cardenas P."/>
        </authorList>
    </citation>
    <scope>NUCLEOTIDE SEQUENCE</scope>
</reference>
<dbReference type="EMBL" id="CASHTH010003114">
    <property type="protein sequence ID" value="CAI8040516.1"/>
    <property type="molecule type" value="Genomic_DNA"/>
</dbReference>
<name>A0AA35T4A9_GEOBA</name>